<dbReference type="Gene3D" id="1.10.10.60">
    <property type="entry name" value="Homeodomain-like"/>
    <property type="match status" value="1"/>
</dbReference>
<feature type="compositionally biased region" description="Basic and acidic residues" evidence="5">
    <location>
        <begin position="53"/>
        <end position="74"/>
    </location>
</feature>
<evidence type="ECO:0008006" key="8">
    <source>
        <dbReference type="Google" id="ProtNLM"/>
    </source>
</evidence>
<dbReference type="InterPro" id="IPR009057">
    <property type="entry name" value="Homeodomain-like_sf"/>
</dbReference>
<evidence type="ECO:0000256" key="3">
    <source>
        <dbReference type="ARBA" id="ARBA00023163"/>
    </source>
</evidence>
<feature type="compositionally biased region" description="Basic residues" evidence="5">
    <location>
        <begin position="337"/>
        <end position="355"/>
    </location>
</feature>
<evidence type="ECO:0000256" key="5">
    <source>
        <dbReference type="SAM" id="MobiDB-lite"/>
    </source>
</evidence>
<feature type="compositionally biased region" description="Basic and acidic residues" evidence="5">
    <location>
        <begin position="395"/>
        <end position="419"/>
    </location>
</feature>
<gene>
    <name evidence="6" type="ORF">DIATSA_LOCUS12812</name>
</gene>
<feature type="region of interest" description="Disordered" evidence="5">
    <location>
        <begin position="318"/>
        <end position="370"/>
    </location>
</feature>
<evidence type="ECO:0000313" key="7">
    <source>
        <dbReference type="Proteomes" id="UP001153714"/>
    </source>
</evidence>
<dbReference type="PANTHER" id="PTHR16088:SF3">
    <property type="entry name" value="GON-4-LIKE PROTEIN"/>
    <property type="match status" value="1"/>
</dbReference>
<keyword evidence="3" id="KW-0804">Transcription</keyword>
<comment type="subcellular location">
    <subcellularLocation>
        <location evidence="1">Nucleus</location>
    </subcellularLocation>
</comment>
<evidence type="ECO:0000256" key="2">
    <source>
        <dbReference type="ARBA" id="ARBA00023015"/>
    </source>
</evidence>
<keyword evidence="7" id="KW-1185">Reference proteome</keyword>
<organism evidence="6 7">
    <name type="scientific">Diatraea saccharalis</name>
    <name type="common">sugarcane borer</name>
    <dbReference type="NCBI Taxonomy" id="40085"/>
    <lineage>
        <taxon>Eukaryota</taxon>
        <taxon>Metazoa</taxon>
        <taxon>Ecdysozoa</taxon>
        <taxon>Arthropoda</taxon>
        <taxon>Hexapoda</taxon>
        <taxon>Insecta</taxon>
        <taxon>Pterygota</taxon>
        <taxon>Neoptera</taxon>
        <taxon>Endopterygota</taxon>
        <taxon>Lepidoptera</taxon>
        <taxon>Glossata</taxon>
        <taxon>Ditrysia</taxon>
        <taxon>Pyraloidea</taxon>
        <taxon>Crambidae</taxon>
        <taxon>Crambinae</taxon>
        <taxon>Diatraea</taxon>
    </lineage>
</organism>
<dbReference type="InterPro" id="IPR036600">
    <property type="entry name" value="PAH_sf"/>
</dbReference>
<dbReference type="Proteomes" id="UP001153714">
    <property type="component" value="Chromosome 8"/>
</dbReference>
<sequence>MLPSMPVLFSRESQDAFGNKIEPSTSFFSANLISKPPIKPEPPPPPYTITTKEPVKSVQKEPKGKGNTKKKDDPPNFDNNAIETALVKSYYAKVQSQFSSNPSVPNNKFIQFQNILKTFDPTKETPVELYRKIERLCGDEHKDILEDFLLFLKPGQAAKVGRFMDHFMMEQLNGFIELLHRTFYRKPTILRKILRALTTGLNSGSSEQMKTRVLPHLRSNPRLIQLFKSLFPDERPPDSAYENATDTINESFLTADNGYDVWEFQEDTNNKWKRDVKEGLDTMYLHGRVFLQHGRLLRSASVTYPYSKEPYRVHARRLAPSHCHLSPPDSGDERSTTKRPNRSAKSTPKKTKKPPKSPTKNAKDVNDNTKLKDCAVTNALTSKSPKIKSQNIKKTCKDKDSNKNNRKDSKGATCQKKDTKQAKVETRVPEMKAVETKNTSWTRDEDKTMLQVIKCEADSEIVFGRIGELLPHRSVSEIKERFCHVMSLLQQMAVGEVT</sequence>
<dbReference type="EMBL" id="OU893339">
    <property type="protein sequence ID" value="CAG9795560.1"/>
    <property type="molecule type" value="Genomic_DNA"/>
</dbReference>
<dbReference type="SUPFAM" id="SSF46689">
    <property type="entry name" value="Homeodomain-like"/>
    <property type="match status" value="1"/>
</dbReference>
<dbReference type="InterPro" id="IPR052435">
    <property type="entry name" value="YY1-Transcr_Regul"/>
</dbReference>
<feature type="compositionally biased region" description="Polar residues" evidence="5">
    <location>
        <begin position="382"/>
        <end position="393"/>
    </location>
</feature>
<feature type="region of interest" description="Disordered" evidence="5">
    <location>
        <begin position="31"/>
        <end position="78"/>
    </location>
</feature>
<dbReference type="GO" id="GO:0006355">
    <property type="term" value="P:regulation of DNA-templated transcription"/>
    <property type="evidence" value="ECO:0007669"/>
    <property type="project" value="InterPro"/>
</dbReference>
<feature type="compositionally biased region" description="Pro residues" evidence="5">
    <location>
        <begin position="37"/>
        <end position="47"/>
    </location>
</feature>
<evidence type="ECO:0000256" key="4">
    <source>
        <dbReference type="ARBA" id="ARBA00023242"/>
    </source>
</evidence>
<dbReference type="OrthoDB" id="6257037at2759"/>
<dbReference type="GO" id="GO:0005634">
    <property type="term" value="C:nucleus"/>
    <property type="evidence" value="ECO:0007669"/>
    <property type="project" value="UniProtKB-SubCell"/>
</dbReference>
<reference evidence="6" key="2">
    <citation type="submission" date="2022-10" db="EMBL/GenBank/DDBJ databases">
        <authorList>
            <consortium name="ENA_rothamsted_submissions"/>
            <consortium name="culmorum"/>
            <person name="King R."/>
        </authorList>
    </citation>
    <scope>NUCLEOTIDE SEQUENCE</scope>
</reference>
<protein>
    <recommendedName>
        <fullName evidence="8">GON-4-like protein</fullName>
    </recommendedName>
</protein>
<dbReference type="PANTHER" id="PTHR16088">
    <property type="entry name" value="YY1 ASSOCIATED PROTEIN-RELATED"/>
    <property type="match status" value="1"/>
</dbReference>
<proteinExistence type="predicted"/>
<name>A0A9N9RDF9_9NEOP</name>
<accession>A0A9N9RDF9</accession>
<keyword evidence="4" id="KW-0539">Nucleus</keyword>
<reference evidence="6" key="1">
    <citation type="submission" date="2021-12" db="EMBL/GenBank/DDBJ databases">
        <authorList>
            <person name="King R."/>
        </authorList>
    </citation>
    <scope>NUCLEOTIDE SEQUENCE</scope>
</reference>
<dbReference type="Gene3D" id="1.20.1160.11">
    <property type="entry name" value="Paired amphipathic helix"/>
    <property type="match status" value="1"/>
</dbReference>
<feature type="compositionally biased region" description="Basic and acidic residues" evidence="5">
    <location>
        <begin position="361"/>
        <end position="370"/>
    </location>
</feature>
<keyword evidence="2" id="KW-0805">Transcription regulation</keyword>
<feature type="region of interest" description="Disordered" evidence="5">
    <location>
        <begin position="382"/>
        <end position="419"/>
    </location>
</feature>
<dbReference type="AlphaFoldDB" id="A0A9N9RDF9"/>
<dbReference type="GO" id="GO:0003712">
    <property type="term" value="F:transcription coregulator activity"/>
    <property type="evidence" value="ECO:0007669"/>
    <property type="project" value="TreeGrafter"/>
</dbReference>
<evidence type="ECO:0000313" key="6">
    <source>
        <dbReference type="EMBL" id="CAG9795560.1"/>
    </source>
</evidence>
<evidence type="ECO:0000256" key="1">
    <source>
        <dbReference type="ARBA" id="ARBA00004123"/>
    </source>
</evidence>